<dbReference type="Gene3D" id="1.10.287.130">
    <property type="match status" value="1"/>
</dbReference>
<name>A0A2S1LI74_9FLAO</name>
<dbReference type="SMART" id="SM00388">
    <property type="entry name" value="HisKA"/>
    <property type="match status" value="1"/>
</dbReference>
<feature type="modified residue" description="4-aspartylphosphate" evidence="5">
    <location>
        <position position="714"/>
    </location>
</feature>
<dbReference type="Pfam" id="PF00072">
    <property type="entry name" value="Response_reg"/>
    <property type="match status" value="1"/>
</dbReference>
<feature type="transmembrane region" description="Helical" evidence="6">
    <location>
        <begin position="188"/>
        <end position="206"/>
    </location>
</feature>
<dbReference type="KEGG" id="ffa:FFWV33_18715"/>
<dbReference type="CDD" id="cd17546">
    <property type="entry name" value="REC_hyHK_CKI1_RcsC-like"/>
    <property type="match status" value="1"/>
</dbReference>
<evidence type="ECO:0000256" key="3">
    <source>
        <dbReference type="ARBA" id="ARBA00022553"/>
    </source>
</evidence>
<dbReference type="PANTHER" id="PTHR45339">
    <property type="entry name" value="HYBRID SIGNAL TRANSDUCTION HISTIDINE KINASE J"/>
    <property type="match status" value="1"/>
</dbReference>
<dbReference type="Gene3D" id="3.40.50.2300">
    <property type="match status" value="1"/>
</dbReference>
<dbReference type="InterPro" id="IPR011006">
    <property type="entry name" value="CheY-like_superfamily"/>
</dbReference>
<feature type="domain" description="Response regulatory" evidence="9">
    <location>
        <begin position="664"/>
        <end position="784"/>
    </location>
</feature>
<dbReference type="GO" id="GO:0000155">
    <property type="term" value="F:phosphorelay sensor kinase activity"/>
    <property type="evidence" value="ECO:0007669"/>
    <property type="project" value="InterPro"/>
</dbReference>
<keyword evidence="11" id="KW-1185">Reference proteome</keyword>
<reference evidence="10 11" key="1">
    <citation type="submission" date="2017-04" db="EMBL/GenBank/DDBJ databases">
        <title>Compelte genome sequence of WV33.</title>
        <authorList>
            <person name="Lee P.C."/>
        </authorList>
    </citation>
    <scope>NUCLEOTIDE SEQUENCE [LARGE SCALE GENOMIC DNA]</scope>
    <source>
        <strain evidence="10 11">WV33</strain>
    </source>
</reference>
<dbReference type="InterPro" id="IPR036097">
    <property type="entry name" value="HisK_dim/P_sf"/>
</dbReference>
<dbReference type="InterPro" id="IPR003594">
    <property type="entry name" value="HATPase_dom"/>
</dbReference>
<accession>A0A2S1LI74</accession>
<evidence type="ECO:0000313" key="11">
    <source>
        <dbReference type="Proteomes" id="UP000244527"/>
    </source>
</evidence>
<gene>
    <name evidence="10" type="ORF">FFWV33_18715</name>
</gene>
<dbReference type="InterPro" id="IPR036890">
    <property type="entry name" value="HATPase_C_sf"/>
</dbReference>
<keyword evidence="6" id="KW-0472">Membrane</keyword>
<evidence type="ECO:0000313" key="10">
    <source>
        <dbReference type="EMBL" id="AWG23418.1"/>
    </source>
</evidence>
<dbReference type="CDD" id="cd00082">
    <property type="entry name" value="HisKA"/>
    <property type="match status" value="1"/>
</dbReference>
<evidence type="ECO:0000256" key="5">
    <source>
        <dbReference type="PROSITE-ProRule" id="PRU00169"/>
    </source>
</evidence>
<dbReference type="InterPro" id="IPR011622">
    <property type="entry name" value="7TMR_DISM_rcpt_extracell_dom2"/>
</dbReference>
<dbReference type="Pfam" id="PF00512">
    <property type="entry name" value="HisKA"/>
    <property type="match status" value="1"/>
</dbReference>
<dbReference type="EC" id="2.7.13.3" evidence="2"/>
<keyword evidence="7" id="KW-0732">Signal</keyword>
<dbReference type="PRINTS" id="PR00344">
    <property type="entry name" value="BCTRLSENSOR"/>
</dbReference>
<dbReference type="EMBL" id="CP020918">
    <property type="protein sequence ID" value="AWG23418.1"/>
    <property type="molecule type" value="Genomic_DNA"/>
</dbReference>
<dbReference type="InterPro" id="IPR005467">
    <property type="entry name" value="His_kinase_dom"/>
</dbReference>
<dbReference type="PANTHER" id="PTHR45339:SF1">
    <property type="entry name" value="HYBRID SIGNAL TRANSDUCTION HISTIDINE KINASE J"/>
    <property type="match status" value="1"/>
</dbReference>
<dbReference type="OrthoDB" id="9816309at2"/>
<feature type="transmembrane region" description="Helical" evidence="6">
    <location>
        <begin position="278"/>
        <end position="299"/>
    </location>
</feature>
<keyword evidence="3 5" id="KW-0597">Phosphoprotein</keyword>
<feature type="transmembrane region" description="Helical" evidence="6">
    <location>
        <begin position="335"/>
        <end position="353"/>
    </location>
</feature>
<feature type="transmembrane region" description="Helical" evidence="6">
    <location>
        <begin position="373"/>
        <end position="391"/>
    </location>
</feature>
<dbReference type="PROSITE" id="PS50110">
    <property type="entry name" value="RESPONSE_REGULATORY"/>
    <property type="match status" value="1"/>
</dbReference>
<protein>
    <recommendedName>
        <fullName evidence="2">histidine kinase</fullName>
        <ecNumber evidence="2">2.7.13.3</ecNumber>
    </recommendedName>
</protein>
<evidence type="ECO:0000259" key="9">
    <source>
        <dbReference type="PROSITE" id="PS50110"/>
    </source>
</evidence>
<dbReference type="Pfam" id="PF07695">
    <property type="entry name" value="7TMR-DISM_7TM"/>
    <property type="match status" value="1"/>
</dbReference>
<feature type="signal peptide" evidence="7">
    <location>
        <begin position="1"/>
        <end position="18"/>
    </location>
</feature>
<dbReference type="SUPFAM" id="SSF52172">
    <property type="entry name" value="CheY-like"/>
    <property type="match status" value="1"/>
</dbReference>
<keyword evidence="6" id="KW-1133">Transmembrane helix</keyword>
<dbReference type="InterPro" id="IPR011623">
    <property type="entry name" value="7TMR_DISM_rcpt_extracell_dom1"/>
</dbReference>
<feature type="transmembrane region" description="Helical" evidence="6">
    <location>
        <begin position="305"/>
        <end position="328"/>
    </location>
</feature>
<dbReference type="InterPro" id="IPR004358">
    <property type="entry name" value="Sig_transdc_His_kin-like_C"/>
</dbReference>
<dbReference type="Pfam" id="PF07696">
    <property type="entry name" value="7TMR-DISMED2"/>
    <property type="match status" value="1"/>
</dbReference>
<feature type="transmembrane region" description="Helical" evidence="6">
    <location>
        <begin position="213"/>
        <end position="230"/>
    </location>
</feature>
<evidence type="ECO:0000256" key="1">
    <source>
        <dbReference type="ARBA" id="ARBA00000085"/>
    </source>
</evidence>
<feature type="transmembrane region" description="Helical" evidence="6">
    <location>
        <begin position="250"/>
        <end position="271"/>
    </location>
</feature>
<organism evidence="10 11">
    <name type="scientific">Flavobacterium faecale</name>
    <dbReference type="NCBI Taxonomy" id="1355330"/>
    <lineage>
        <taxon>Bacteria</taxon>
        <taxon>Pseudomonadati</taxon>
        <taxon>Bacteroidota</taxon>
        <taxon>Flavobacteriia</taxon>
        <taxon>Flavobacteriales</taxon>
        <taxon>Flavobacteriaceae</taxon>
        <taxon>Flavobacterium</taxon>
    </lineage>
</organism>
<evidence type="ECO:0000256" key="2">
    <source>
        <dbReference type="ARBA" id="ARBA00012438"/>
    </source>
</evidence>
<dbReference type="PROSITE" id="PS50109">
    <property type="entry name" value="HIS_KIN"/>
    <property type="match status" value="1"/>
</dbReference>
<dbReference type="SMART" id="SM00387">
    <property type="entry name" value="HATPase_c"/>
    <property type="match status" value="1"/>
</dbReference>
<sequence length="789" mass="89368">MKRIVLATLLLFSLSGFSQYIFEGEKCPEMVNLQKFAKVINVNDLTLDIQSAIAQFDTVKSKQHLLHDVYYGFSKDNYWAQVSVQNNTKNKLRYLLQTALPSSQQVELYIVDERTKKIVKSISGSSIHSSTKVLESKEVLFSLVIKPADRLSLYVHYKSGGKVIAVPLVLHSYNHFYKKMVHLEFRDGLFYGLVLQFSIFMFFLFFALRSVKILFLSSFILASGFLPFIMDGYFSKYFTVFNDAIVTEIFLMAIVFTGIFLGKFAESTLLVRRNNKKLYFLFQLFYTINIVLLPLGLLFPQSLNVLLMIANVLGFFIFVLIVIAMFCFKNKFRSIELFFILGIAVLGMSYGIYTLKIYAVLSSSFLVEESTKIGIAITIVLFTIKEVFYLFNLRKTKKMLAQDTLSKAQEMRDLKCYLLCNISHELRTPLNVIMNYNENILEKTKDNDILEKCISIQNSSENLLNSIDDILDFTKIEKHELKVENVTFDPLDAILSLKQIAQARAEEKGLQFIFNHSDVLPSLVSGDKKKYLQIINHVIDNALKFTPVGSVTMSLSVTKVNKGKITIIVGVSDSGIGISEKKMGKIFDSFSQYKTNNKRKFGGLGLGLYLVRNLVDMLGGEFKIDSKVGEGTSCEIFVDFEVVEIEKPLLEVVETIDYDLKGKTILVVEDNKMNQVIIKMIIKQWKNTNVIFANNGLEGLNAFTKEKIDLVLMDLQMPVMDGYEASIAIRNGSVGKENKDVPIIAVTADVMEATKARVVEIGMDAYLSKPIDKRLLYKTITKCLAASAK</sequence>
<proteinExistence type="predicted"/>
<evidence type="ECO:0000256" key="4">
    <source>
        <dbReference type="ARBA" id="ARBA00023012"/>
    </source>
</evidence>
<evidence type="ECO:0000259" key="8">
    <source>
        <dbReference type="PROSITE" id="PS50109"/>
    </source>
</evidence>
<evidence type="ECO:0000256" key="7">
    <source>
        <dbReference type="SAM" id="SignalP"/>
    </source>
</evidence>
<dbReference type="Pfam" id="PF02518">
    <property type="entry name" value="HATPase_c"/>
    <property type="match status" value="1"/>
</dbReference>
<keyword evidence="6" id="KW-0812">Transmembrane</keyword>
<dbReference type="Gene3D" id="3.30.565.10">
    <property type="entry name" value="Histidine kinase-like ATPase, C-terminal domain"/>
    <property type="match status" value="1"/>
</dbReference>
<dbReference type="AlphaFoldDB" id="A0A2S1LI74"/>
<feature type="chain" id="PRO_5015589581" description="histidine kinase" evidence="7">
    <location>
        <begin position="19"/>
        <end position="789"/>
    </location>
</feature>
<dbReference type="InterPro" id="IPR001789">
    <property type="entry name" value="Sig_transdc_resp-reg_receiver"/>
</dbReference>
<evidence type="ECO:0000256" key="6">
    <source>
        <dbReference type="SAM" id="Phobius"/>
    </source>
</evidence>
<dbReference type="SMART" id="SM00448">
    <property type="entry name" value="REC"/>
    <property type="match status" value="1"/>
</dbReference>
<dbReference type="Gene3D" id="2.60.40.2380">
    <property type="match status" value="1"/>
</dbReference>
<dbReference type="Proteomes" id="UP000244527">
    <property type="component" value="Chromosome"/>
</dbReference>
<dbReference type="SUPFAM" id="SSF55874">
    <property type="entry name" value="ATPase domain of HSP90 chaperone/DNA topoisomerase II/histidine kinase"/>
    <property type="match status" value="1"/>
</dbReference>
<dbReference type="SUPFAM" id="SSF47384">
    <property type="entry name" value="Homodimeric domain of signal transducing histidine kinase"/>
    <property type="match status" value="1"/>
</dbReference>
<keyword evidence="4" id="KW-0902">Two-component regulatory system</keyword>
<feature type="domain" description="Histidine kinase" evidence="8">
    <location>
        <begin position="421"/>
        <end position="642"/>
    </location>
</feature>
<comment type="catalytic activity">
    <reaction evidence="1">
        <text>ATP + protein L-histidine = ADP + protein N-phospho-L-histidine.</text>
        <dbReference type="EC" id="2.7.13.3"/>
    </reaction>
</comment>
<dbReference type="RefSeq" id="WP_108742312.1">
    <property type="nucleotide sequence ID" value="NZ_CP020918.1"/>
</dbReference>
<dbReference type="InterPro" id="IPR003661">
    <property type="entry name" value="HisK_dim/P_dom"/>
</dbReference>